<evidence type="ECO:0000256" key="1">
    <source>
        <dbReference type="SAM" id="SignalP"/>
    </source>
</evidence>
<evidence type="ECO:0000313" key="2">
    <source>
        <dbReference type="EMBL" id="KAK1274719.1"/>
    </source>
</evidence>
<dbReference type="Proteomes" id="UP001179952">
    <property type="component" value="Unassembled WGS sequence"/>
</dbReference>
<feature type="signal peptide" evidence="1">
    <location>
        <begin position="1"/>
        <end position="28"/>
    </location>
</feature>
<dbReference type="EMBL" id="JAUJYN010000003">
    <property type="protein sequence ID" value="KAK1274719.1"/>
    <property type="molecule type" value="Genomic_DNA"/>
</dbReference>
<sequence>MLGLQMQRMCFLLSLALLFFCMVTSAQGRPIREVSGYGFNSTITHLMGRSKRSNVNVEVNSSKTHEDRHTTADLVGMDYLPVRNRTPTHN</sequence>
<reference evidence="2" key="2">
    <citation type="submission" date="2023-06" db="EMBL/GenBank/DDBJ databases">
        <authorList>
            <person name="Ma L."/>
            <person name="Liu K.-W."/>
            <person name="Li Z."/>
            <person name="Hsiao Y.-Y."/>
            <person name="Qi Y."/>
            <person name="Fu T."/>
            <person name="Tang G."/>
            <person name="Zhang D."/>
            <person name="Sun W.-H."/>
            <person name="Liu D.-K."/>
            <person name="Li Y."/>
            <person name="Chen G.-Z."/>
            <person name="Liu X.-D."/>
            <person name="Liao X.-Y."/>
            <person name="Jiang Y.-T."/>
            <person name="Yu X."/>
            <person name="Hao Y."/>
            <person name="Huang J."/>
            <person name="Zhao X.-W."/>
            <person name="Ke S."/>
            <person name="Chen Y.-Y."/>
            <person name="Wu W.-L."/>
            <person name="Hsu J.-L."/>
            <person name="Lin Y.-F."/>
            <person name="Huang M.-D."/>
            <person name="Li C.-Y."/>
            <person name="Huang L."/>
            <person name="Wang Z.-W."/>
            <person name="Zhao X."/>
            <person name="Zhong W.-Y."/>
            <person name="Peng D.-H."/>
            <person name="Ahmad S."/>
            <person name="Lan S."/>
            <person name="Zhang J.-S."/>
            <person name="Tsai W.-C."/>
            <person name="Van De Peer Y."/>
            <person name="Liu Z.-J."/>
        </authorList>
    </citation>
    <scope>NUCLEOTIDE SEQUENCE</scope>
    <source>
        <strain evidence="2">SCP</strain>
        <tissue evidence="2">Leaves</tissue>
    </source>
</reference>
<organism evidence="2 3">
    <name type="scientific">Acorus gramineus</name>
    <name type="common">Dwarf sweet flag</name>
    <dbReference type="NCBI Taxonomy" id="55184"/>
    <lineage>
        <taxon>Eukaryota</taxon>
        <taxon>Viridiplantae</taxon>
        <taxon>Streptophyta</taxon>
        <taxon>Embryophyta</taxon>
        <taxon>Tracheophyta</taxon>
        <taxon>Spermatophyta</taxon>
        <taxon>Magnoliopsida</taxon>
        <taxon>Liliopsida</taxon>
        <taxon>Acoraceae</taxon>
        <taxon>Acorus</taxon>
    </lineage>
</organism>
<keyword evidence="3" id="KW-1185">Reference proteome</keyword>
<reference evidence="2" key="1">
    <citation type="journal article" date="2023" name="Nat. Commun.">
        <title>Diploid and tetraploid genomes of Acorus and the evolution of monocots.</title>
        <authorList>
            <person name="Ma L."/>
            <person name="Liu K.W."/>
            <person name="Li Z."/>
            <person name="Hsiao Y.Y."/>
            <person name="Qi Y."/>
            <person name="Fu T."/>
            <person name="Tang G.D."/>
            <person name="Zhang D."/>
            <person name="Sun W.H."/>
            <person name="Liu D.K."/>
            <person name="Li Y."/>
            <person name="Chen G.Z."/>
            <person name="Liu X.D."/>
            <person name="Liao X.Y."/>
            <person name="Jiang Y.T."/>
            <person name="Yu X."/>
            <person name="Hao Y."/>
            <person name="Huang J."/>
            <person name="Zhao X.W."/>
            <person name="Ke S."/>
            <person name="Chen Y.Y."/>
            <person name="Wu W.L."/>
            <person name="Hsu J.L."/>
            <person name="Lin Y.F."/>
            <person name="Huang M.D."/>
            <person name="Li C.Y."/>
            <person name="Huang L."/>
            <person name="Wang Z.W."/>
            <person name="Zhao X."/>
            <person name="Zhong W.Y."/>
            <person name="Peng D.H."/>
            <person name="Ahmad S."/>
            <person name="Lan S."/>
            <person name="Zhang J.S."/>
            <person name="Tsai W.C."/>
            <person name="Van de Peer Y."/>
            <person name="Liu Z.J."/>
        </authorList>
    </citation>
    <scope>NUCLEOTIDE SEQUENCE</scope>
    <source>
        <strain evidence="2">SCP</strain>
    </source>
</reference>
<dbReference type="AlphaFoldDB" id="A0AAV9BEP3"/>
<feature type="chain" id="PRO_5043787728" evidence="1">
    <location>
        <begin position="29"/>
        <end position="90"/>
    </location>
</feature>
<dbReference type="Pfam" id="PF21529">
    <property type="entry name" value="GLV1-2"/>
    <property type="match status" value="1"/>
</dbReference>
<accession>A0AAV9BEP3</accession>
<comment type="caution">
    <text evidence="2">The sequence shown here is derived from an EMBL/GenBank/DDBJ whole genome shotgun (WGS) entry which is preliminary data.</text>
</comment>
<evidence type="ECO:0000313" key="3">
    <source>
        <dbReference type="Proteomes" id="UP001179952"/>
    </source>
</evidence>
<gene>
    <name evidence="2" type="ORF">QJS04_geneDACA001552</name>
</gene>
<name>A0AAV9BEP3_ACOGR</name>
<dbReference type="InterPro" id="IPR049306">
    <property type="entry name" value="GLV1-2"/>
</dbReference>
<proteinExistence type="predicted"/>
<keyword evidence="1" id="KW-0732">Signal</keyword>
<protein>
    <submittedName>
        <fullName evidence="2">Uncharacterized protein</fullName>
    </submittedName>
</protein>